<reference evidence="2 3" key="1">
    <citation type="submission" date="2019-06" db="EMBL/GenBank/DDBJ databases">
        <title>Draft genomes of female and male turbot (Scophthalmus maximus).</title>
        <authorList>
            <person name="Xu H."/>
            <person name="Xu X.-W."/>
            <person name="Shao C."/>
            <person name="Chen S."/>
        </authorList>
    </citation>
    <scope>NUCLEOTIDE SEQUENCE [LARGE SCALE GENOMIC DNA]</scope>
    <source>
        <strain evidence="2">Ysfricsl-2016a</strain>
        <tissue evidence="2">Blood</tissue>
    </source>
</reference>
<dbReference type="AlphaFoldDB" id="A0A6A4SSR8"/>
<evidence type="ECO:0000256" key="1">
    <source>
        <dbReference type="SAM" id="MobiDB-lite"/>
    </source>
</evidence>
<gene>
    <name evidence="2" type="ORF">F2P81_014180</name>
</gene>
<evidence type="ECO:0000313" key="3">
    <source>
        <dbReference type="Proteomes" id="UP000438429"/>
    </source>
</evidence>
<feature type="compositionally biased region" description="Basic and acidic residues" evidence="1">
    <location>
        <begin position="74"/>
        <end position="83"/>
    </location>
</feature>
<protein>
    <submittedName>
        <fullName evidence="2">Uncharacterized protein</fullName>
    </submittedName>
</protein>
<proteinExistence type="predicted"/>
<name>A0A6A4SSR8_SCOMX</name>
<feature type="region of interest" description="Disordered" evidence="1">
    <location>
        <begin position="1"/>
        <end position="83"/>
    </location>
</feature>
<sequence length="83" mass="7948">ADADGAAPHSNPDSHVGGVQERDAGGAAAGLGLCGPNLPVLGSPAALPQEPLRSAAGTPTGRSPTGEPPLLSHPSDRGHTASA</sequence>
<dbReference type="Proteomes" id="UP000438429">
    <property type="component" value="Unassembled WGS sequence"/>
</dbReference>
<feature type="non-terminal residue" evidence="2">
    <location>
        <position position="83"/>
    </location>
</feature>
<feature type="non-terminal residue" evidence="2">
    <location>
        <position position="1"/>
    </location>
</feature>
<accession>A0A6A4SSR8</accession>
<evidence type="ECO:0000313" key="2">
    <source>
        <dbReference type="EMBL" id="KAF0034114.1"/>
    </source>
</evidence>
<dbReference type="EMBL" id="VEVO01000012">
    <property type="protein sequence ID" value="KAF0034114.1"/>
    <property type="molecule type" value="Genomic_DNA"/>
</dbReference>
<organism evidence="2 3">
    <name type="scientific">Scophthalmus maximus</name>
    <name type="common">Turbot</name>
    <name type="synonym">Psetta maxima</name>
    <dbReference type="NCBI Taxonomy" id="52904"/>
    <lineage>
        <taxon>Eukaryota</taxon>
        <taxon>Metazoa</taxon>
        <taxon>Chordata</taxon>
        <taxon>Craniata</taxon>
        <taxon>Vertebrata</taxon>
        <taxon>Euteleostomi</taxon>
        <taxon>Actinopterygii</taxon>
        <taxon>Neopterygii</taxon>
        <taxon>Teleostei</taxon>
        <taxon>Neoteleostei</taxon>
        <taxon>Acanthomorphata</taxon>
        <taxon>Carangaria</taxon>
        <taxon>Pleuronectiformes</taxon>
        <taxon>Pleuronectoidei</taxon>
        <taxon>Scophthalmidae</taxon>
        <taxon>Scophthalmus</taxon>
    </lineage>
</organism>
<comment type="caution">
    <text evidence="2">The sequence shown here is derived from an EMBL/GenBank/DDBJ whole genome shotgun (WGS) entry which is preliminary data.</text>
</comment>